<evidence type="ECO:0000256" key="2">
    <source>
        <dbReference type="SAM" id="Phobius"/>
    </source>
</evidence>
<proteinExistence type="predicted"/>
<feature type="compositionally biased region" description="Basic and acidic residues" evidence="1">
    <location>
        <begin position="48"/>
        <end position="59"/>
    </location>
</feature>
<evidence type="ECO:0000256" key="1">
    <source>
        <dbReference type="SAM" id="MobiDB-lite"/>
    </source>
</evidence>
<keyword evidence="2" id="KW-0472">Membrane</keyword>
<evidence type="ECO:0000313" key="4">
    <source>
        <dbReference type="Proteomes" id="UP001177023"/>
    </source>
</evidence>
<reference evidence="3" key="1">
    <citation type="submission" date="2023-06" db="EMBL/GenBank/DDBJ databases">
        <authorList>
            <person name="Delattre M."/>
        </authorList>
    </citation>
    <scope>NUCLEOTIDE SEQUENCE</scope>
    <source>
        <strain evidence="3">AF72</strain>
    </source>
</reference>
<feature type="non-terminal residue" evidence="3">
    <location>
        <position position="239"/>
    </location>
</feature>
<protein>
    <submittedName>
        <fullName evidence="3">Uncharacterized protein</fullName>
    </submittedName>
</protein>
<accession>A0AA36CFT7</accession>
<comment type="caution">
    <text evidence="3">The sequence shown here is derived from an EMBL/GenBank/DDBJ whole genome shotgun (WGS) entry which is preliminary data.</text>
</comment>
<evidence type="ECO:0000313" key="3">
    <source>
        <dbReference type="EMBL" id="CAJ0568235.1"/>
    </source>
</evidence>
<keyword evidence="4" id="KW-1185">Reference proteome</keyword>
<dbReference type="EMBL" id="CATQJA010001688">
    <property type="protein sequence ID" value="CAJ0568235.1"/>
    <property type="molecule type" value="Genomic_DNA"/>
</dbReference>
<feature type="compositionally biased region" description="Basic residues" evidence="1">
    <location>
        <begin position="37"/>
        <end position="47"/>
    </location>
</feature>
<feature type="transmembrane region" description="Helical" evidence="2">
    <location>
        <begin position="6"/>
        <end position="24"/>
    </location>
</feature>
<gene>
    <name evidence="3" type="ORF">MSPICULIGERA_LOCUS6760</name>
</gene>
<dbReference type="AlphaFoldDB" id="A0AA36CFT7"/>
<name>A0AA36CFT7_9BILA</name>
<organism evidence="3 4">
    <name type="scientific">Mesorhabditis spiculigera</name>
    <dbReference type="NCBI Taxonomy" id="96644"/>
    <lineage>
        <taxon>Eukaryota</taxon>
        <taxon>Metazoa</taxon>
        <taxon>Ecdysozoa</taxon>
        <taxon>Nematoda</taxon>
        <taxon>Chromadorea</taxon>
        <taxon>Rhabditida</taxon>
        <taxon>Rhabditina</taxon>
        <taxon>Rhabditomorpha</taxon>
        <taxon>Rhabditoidea</taxon>
        <taxon>Rhabditidae</taxon>
        <taxon>Mesorhabditinae</taxon>
        <taxon>Mesorhabditis</taxon>
    </lineage>
</organism>
<keyword evidence="2" id="KW-1133">Transmembrane helix</keyword>
<keyword evidence="2" id="KW-0812">Transmembrane</keyword>
<feature type="region of interest" description="Disordered" evidence="1">
    <location>
        <begin position="36"/>
        <end position="68"/>
    </location>
</feature>
<sequence>MARNTIHNVCVILLMPVVMVRFFWQDVHPTFGDRLRIMNKKRPPSPKKQREDKEKDQTAFRRTRATRRSVRGSLRSGYAFSHSQGFGDLIVKGKLFKNIENMRSKSPRGPTTSSGIAPVVDREIIEHPMLSPIEEQPTPRQEPPPMLTTMETTFPVTRRRFVSNDQCQRPVFQESTSFVPPPGQHNLVVNQEQPHGYPGLITARDQPGPSQGVRITGDGRPVAKKGKRTETQNVIVERF</sequence>
<dbReference type="Proteomes" id="UP001177023">
    <property type="component" value="Unassembled WGS sequence"/>
</dbReference>